<reference evidence="2" key="1">
    <citation type="journal article" date="2019" name="Int. J. Syst. Evol. Microbiol.">
        <title>The Global Catalogue of Microorganisms (GCM) 10K type strain sequencing project: providing services to taxonomists for standard genome sequencing and annotation.</title>
        <authorList>
            <consortium name="The Broad Institute Genomics Platform"/>
            <consortium name="The Broad Institute Genome Sequencing Center for Infectious Disease"/>
            <person name="Wu L."/>
            <person name="Ma J."/>
        </authorList>
    </citation>
    <scope>NUCLEOTIDE SEQUENCE [LARGE SCALE GENOMIC DNA]</scope>
    <source>
        <strain evidence="2">JCM 17342</strain>
    </source>
</reference>
<evidence type="ECO:0000313" key="2">
    <source>
        <dbReference type="Proteomes" id="UP001501747"/>
    </source>
</evidence>
<keyword evidence="2" id="KW-1185">Reference proteome</keyword>
<organism evidence="1 2">
    <name type="scientific">Allokutzneria multivorans</name>
    <dbReference type="NCBI Taxonomy" id="1142134"/>
    <lineage>
        <taxon>Bacteria</taxon>
        <taxon>Bacillati</taxon>
        <taxon>Actinomycetota</taxon>
        <taxon>Actinomycetes</taxon>
        <taxon>Pseudonocardiales</taxon>
        <taxon>Pseudonocardiaceae</taxon>
        <taxon>Allokutzneria</taxon>
    </lineage>
</organism>
<gene>
    <name evidence="1" type="ORF">GCM10022247_34550</name>
</gene>
<dbReference type="RefSeq" id="WP_344875923.1">
    <property type="nucleotide sequence ID" value="NZ_BAABAL010000012.1"/>
</dbReference>
<dbReference type="Proteomes" id="UP001501747">
    <property type="component" value="Unassembled WGS sequence"/>
</dbReference>
<dbReference type="EMBL" id="BAABAL010000012">
    <property type="protein sequence ID" value="GAA4009498.1"/>
    <property type="molecule type" value="Genomic_DNA"/>
</dbReference>
<sequence>MTSYDRRAFALAYVEVLRPPLGALDSELDGYVPALSKYLKQLLDGLERLFELRLDRDGMPQRMGALFMLFHSTAVNHTEVPGWGFLEAGLLHTQLEEAGVHERVMADLERVSACNAQLRAAYLDVLESLLVAMLGERADRVVSEAELDAIGVSTIRPDPCDYDWDL</sequence>
<proteinExistence type="predicted"/>
<evidence type="ECO:0000313" key="1">
    <source>
        <dbReference type="EMBL" id="GAA4009498.1"/>
    </source>
</evidence>
<name>A0ABP7SBE8_9PSEU</name>
<protein>
    <submittedName>
        <fullName evidence="1">Uncharacterized protein</fullName>
    </submittedName>
</protein>
<accession>A0ABP7SBE8</accession>
<comment type="caution">
    <text evidence="1">The sequence shown here is derived from an EMBL/GenBank/DDBJ whole genome shotgun (WGS) entry which is preliminary data.</text>
</comment>